<evidence type="ECO:0000256" key="7">
    <source>
        <dbReference type="ARBA" id="ARBA00022676"/>
    </source>
</evidence>
<dbReference type="Pfam" id="PF00912">
    <property type="entry name" value="Transgly"/>
    <property type="match status" value="1"/>
</dbReference>
<keyword evidence="6" id="KW-0645">Protease</keyword>
<name>A0A1G1VQZ8_9BACT</name>
<dbReference type="InterPro" id="IPR023346">
    <property type="entry name" value="Lysozyme-like_dom_sf"/>
</dbReference>
<evidence type="ECO:0000259" key="19">
    <source>
        <dbReference type="Pfam" id="PF00905"/>
    </source>
</evidence>
<dbReference type="InterPro" id="IPR036950">
    <property type="entry name" value="PBP_transglycosylase"/>
</dbReference>
<dbReference type="SUPFAM" id="SSF56601">
    <property type="entry name" value="beta-lactamase/transpeptidase-like"/>
    <property type="match status" value="1"/>
</dbReference>
<evidence type="ECO:0000313" key="22">
    <source>
        <dbReference type="Proteomes" id="UP000179233"/>
    </source>
</evidence>
<evidence type="ECO:0000256" key="9">
    <source>
        <dbReference type="ARBA" id="ARBA00022801"/>
    </source>
</evidence>
<dbReference type="GO" id="GO:0008658">
    <property type="term" value="F:penicillin binding"/>
    <property type="evidence" value="ECO:0007669"/>
    <property type="project" value="InterPro"/>
</dbReference>
<evidence type="ECO:0000256" key="17">
    <source>
        <dbReference type="SAM" id="MobiDB-lite"/>
    </source>
</evidence>
<evidence type="ECO:0000256" key="14">
    <source>
        <dbReference type="ARBA" id="ARBA00023316"/>
    </source>
</evidence>
<evidence type="ECO:0000256" key="12">
    <source>
        <dbReference type="ARBA" id="ARBA00023136"/>
    </source>
</evidence>
<dbReference type="GO" id="GO:0009252">
    <property type="term" value="P:peptidoglycan biosynthetic process"/>
    <property type="evidence" value="ECO:0007669"/>
    <property type="project" value="UniProtKB-KW"/>
</dbReference>
<dbReference type="GO" id="GO:0008360">
    <property type="term" value="P:regulation of cell shape"/>
    <property type="evidence" value="ECO:0007669"/>
    <property type="project" value="UniProtKB-KW"/>
</dbReference>
<keyword evidence="11" id="KW-0573">Peptidoglycan synthesis</keyword>
<dbReference type="InterPro" id="IPR050396">
    <property type="entry name" value="Glycosyltr_51/Transpeptidase"/>
</dbReference>
<dbReference type="InterPro" id="IPR001264">
    <property type="entry name" value="Glyco_trans_51"/>
</dbReference>
<evidence type="ECO:0000256" key="16">
    <source>
        <dbReference type="ARBA" id="ARBA00049902"/>
    </source>
</evidence>
<keyword evidence="4" id="KW-1003">Cell membrane</keyword>
<dbReference type="EMBL" id="MHCJ01000006">
    <property type="protein sequence ID" value="OGY17800.1"/>
    <property type="molecule type" value="Genomic_DNA"/>
</dbReference>
<comment type="caution">
    <text evidence="21">The sequence shown here is derived from an EMBL/GenBank/DDBJ whole genome shotgun (WGS) entry which is preliminary data.</text>
</comment>
<feature type="region of interest" description="Disordered" evidence="17">
    <location>
        <begin position="794"/>
        <end position="823"/>
    </location>
</feature>
<dbReference type="GO" id="GO:0009002">
    <property type="term" value="F:serine-type D-Ala-D-Ala carboxypeptidase activity"/>
    <property type="evidence" value="ECO:0007669"/>
    <property type="project" value="UniProtKB-EC"/>
</dbReference>
<keyword evidence="13" id="KW-0511">Multifunctional enzyme</keyword>
<keyword evidence="8" id="KW-0808">Transferase</keyword>
<feature type="domain" description="Glycosyl transferase family 51" evidence="20">
    <location>
        <begin position="119"/>
        <end position="294"/>
    </location>
</feature>
<protein>
    <submittedName>
        <fullName evidence="21">Uncharacterized protein</fullName>
    </submittedName>
</protein>
<keyword evidence="10" id="KW-0133">Cell shape</keyword>
<evidence type="ECO:0000256" key="10">
    <source>
        <dbReference type="ARBA" id="ARBA00022960"/>
    </source>
</evidence>
<keyword evidence="14" id="KW-0961">Cell wall biogenesis/degradation</keyword>
<feature type="transmembrane region" description="Helical" evidence="18">
    <location>
        <begin position="74"/>
        <end position="93"/>
    </location>
</feature>
<proteinExistence type="inferred from homology"/>
<dbReference type="Gene3D" id="3.40.710.10">
    <property type="entry name" value="DD-peptidase/beta-lactamase superfamily"/>
    <property type="match status" value="1"/>
</dbReference>
<comment type="similarity">
    <text evidence="3">In the N-terminal section; belongs to the glycosyltransferase 51 family.</text>
</comment>
<dbReference type="InterPro" id="IPR001460">
    <property type="entry name" value="PCN-bd_Tpept"/>
</dbReference>
<evidence type="ECO:0000256" key="11">
    <source>
        <dbReference type="ARBA" id="ARBA00022984"/>
    </source>
</evidence>
<comment type="similarity">
    <text evidence="2">In the C-terminal section; belongs to the transpeptidase family.</text>
</comment>
<comment type="catalytic activity">
    <reaction evidence="15">
        <text>Preferential cleavage: (Ac)2-L-Lys-D-Ala-|-D-Ala. Also transpeptidation of peptidyl-alanyl moieties that are N-acyl substituents of D-alanine.</text>
        <dbReference type="EC" id="3.4.16.4"/>
    </reaction>
</comment>
<evidence type="ECO:0000256" key="6">
    <source>
        <dbReference type="ARBA" id="ARBA00022670"/>
    </source>
</evidence>
<evidence type="ECO:0000256" key="2">
    <source>
        <dbReference type="ARBA" id="ARBA00007090"/>
    </source>
</evidence>
<dbReference type="GO" id="GO:0071555">
    <property type="term" value="P:cell wall organization"/>
    <property type="evidence" value="ECO:0007669"/>
    <property type="project" value="UniProtKB-KW"/>
</dbReference>
<keyword evidence="18" id="KW-1133">Transmembrane helix</keyword>
<feature type="region of interest" description="Disordered" evidence="17">
    <location>
        <begin position="1"/>
        <end position="54"/>
    </location>
</feature>
<dbReference type="Pfam" id="PF00905">
    <property type="entry name" value="Transpeptidase"/>
    <property type="match status" value="1"/>
</dbReference>
<dbReference type="GO" id="GO:0008955">
    <property type="term" value="F:peptidoglycan glycosyltransferase activity"/>
    <property type="evidence" value="ECO:0007669"/>
    <property type="project" value="UniProtKB-EC"/>
</dbReference>
<evidence type="ECO:0000256" key="15">
    <source>
        <dbReference type="ARBA" id="ARBA00034000"/>
    </source>
</evidence>
<accession>A0A1G1VQZ8</accession>
<sequence length="823" mass="91163">MRKAQTGEYSPKTRDKRGRFVQSETPGTATTVSGSEPETPPESRKKPEKTQAYSSAPLNLSHKVAWGKAKLREYWYVLTALILICLASYLFIFRDLPSPQRLRQADAFAASTRIFDRNGKLLFEIYTERNRTPVTVKELPEYISSAHIAIEDKNFYHHHGFASEGLVRATVNTLFRRKLQGGSTITQQLVKTALLSPERTIQRKIREAILTILTELIYSKDQILEMYLNHVPYGGTAWGVEAAAQTYFGKPAKDLTLGEAALLAGLPAAPTRYSPFGANPELAKERQELVLSRMVEDGYITENERETAKQEPVKLVPPKTDIRAPHFVLWVKELLVETYGEQAVEKGGLHVTTTLDLDLQEYAEGTLAAEIADLEKLRVGNGAALITNPKTGEIVAMVGSRDYFDTQHDGNVNVTTRPRQPGSSIKPINYATAFATGRLTPASLILDIPTCFVVSGQPPYCPRNYDNTFHGPVQVRFALGNSYNIPAVKALAVNSVENMIATASAMGITGWKDPSSYGLSLTLGGGEVRMVDMAVAFGVFANEGIKAPLHAILKVEDQQGNILEEYKPEETLEEVNRLNEADQKTETENSEKQSVHRVLPREIAYLISHILLDNNARAGAFGTDSQLVIRNKVVSVKTGTTNDLRDNWTIGFTPERLVSVWVGNNDNTPMNPYLVSGVTGAAPIWHKLMEKVLENEKAQWPEKPKGIIGLDICTISGLLPNPENPCPTRHEFFMKGFEPKELDQSRRGIPIKKDTGLPPKQGDTENIEIQDHFVVSDPFLKDFCLDCPWPQEVDENGQPTGKPAYPQTTIDIKTGTGTISQNP</sequence>
<evidence type="ECO:0000313" key="21">
    <source>
        <dbReference type="EMBL" id="OGY17800.1"/>
    </source>
</evidence>
<evidence type="ECO:0000256" key="3">
    <source>
        <dbReference type="ARBA" id="ARBA00007739"/>
    </source>
</evidence>
<keyword evidence="18" id="KW-0812">Transmembrane</keyword>
<dbReference type="GO" id="GO:0006508">
    <property type="term" value="P:proteolysis"/>
    <property type="evidence" value="ECO:0007669"/>
    <property type="project" value="UniProtKB-KW"/>
</dbReference>
<feature type="compositionally biased region" description="Low complexity" evidence="17">
    <location>
        <begin position="808"/>
        <end position="823"/>
    </location>
</feature>
<evidence type="ECO:0000256" key="5">
    <source>
        <dbReference type="ARBA" id="ARBA00022645"/>
    </source>
</evidence>
<dbReference type="PANTHER" id="PTHR32282">
    <property type="entry name" value="BINDING PROTEIN TRANSPEPTIDASE, PUTATIVE-RELATED"/>
    <property type="match status" value="1"/>
</dbReference>
<gene>
    <name evidence="21" type="ORF">A2786_00555</name>
</gene>
<dbReference type="InterPro" id="IPR012338">
    <property type="entry name" value="Beta-lactam/transpept-like"/>
</dbReference>
<dbReference type="PANTHER" id="PTHR32282:SF11">
    <property type="entry name" value="PENICILLIN-BINDING PROTEIN 1B"/>
    <property type="match status" value="1"/>
</dbReference>
<comment type="catalytic activity">
    <reaction evidence="16">
        <text>[GlcNAc-(1-&gt;4)-Mur2Ac(oyl-L-Ala-gamma-D-Glu-L-Lys-D-Ala-D-Ala)](n)-di-trans,octa-cis-undecaprenyl diphosphate + beta-D-GlcNAc-(1-&gt;4)-Mur2Ac(oyl-L-Ala-gamma-D-Glu-L-Lys-D-Ala-D-Ala)-di-trans,octa-cis-undecaprenyl diphosphate = [GlcNAc-(1-&gt;4)-Mur2Ac(oyl-L-Ala-gamma-D-Glu-L-Lys-D-Ala-D-Ala)](n+1)-di-trans,octa-cis-undecaprenyl diphosphate + di-trans,octa-cis-undecaprenyl diphosphate + H(+)</text>
        <dbReference type="Rhea" id="RHEA:23708"/>
        <dbReference type="Rhea" id="RHEA-COMP:9602"/>
        <dbReference type="Rhea" id="RHEA-COMP:9603"/>
        <dbReference type="ChEBI" id="CHEBI:15378"/>
        <dbReference type="ChEBI" id="CHEBI:58405"/>
        <dbReference type="ChEBI" id="CHEBI:60033"/>
        <dbReference type="ChEBI" id="CHEBI:78435"/>
        <dbReference type="EC" id="2.4.99.28"/>
    </reaction>
</comment>
<dbReference type="GO" id="GO:0005886">
    <property type="term" value="C:plasma membrane"/>
    <property type="evidence" value="ECO:0007669"/>
    <property type="project" value="UniProtKB-SubCell"/>
</dbReference>
<feature type="compositionally biased region" description="Polar residues" evidence="17">
    <location>
        <begin position="22"/>
        <end position="36"/>
    </location>
</feature>
<keyword evidence="5" id="KW-0121">Carboxypeptidase</keyword>
<evidence type="ECO:0000256" key="8">
    <source>
        <dbReference type="ARBA" id="ARBA00022679"/>
    </source>
</evidence>
<evidence type="ECO:0000259" key="20">
    <source>
        <dbReference type="Pfam" id="PF00912"/>
    </source>
</evidence>
<keyword evidence="9" id="KW-0378">Hydrolase</keyword>
<comment type="subcellular location">
    <subcellularLocation>
        <location evidence="1">Cell membrane</location>
    </subcellularLocation>
</comment>
<dbReference type="Gene3D" id="1.10.3810.10">
    <property type="entry name" value="Biosynthetic peptidoglycan transglycosylase-like"/>
    <property type="match status" value="1"/>
</dbReference>
<evidence type="ECO:0000256" key="1">
    <source>
        <dbReference type="ARBA" id="ARBA00004236"/>
    </source>
</evidence>
<keyword evidence="7" id="KW-0328">Glycosyltransferase</keyword>
<organism evidence="21 22">
    <name type="scientific">Candidatus Chisholmbacteria bacterium RIFCSPHIGHO2_01_FULL_52_32</name>
    <dbReference type="NCBI Taxonomy" id="1797591"/>
    <lineage>
        <taxon>Bacteria</taxon>
        <taxon>Candidatus Chisholmiibacteriota</taxon>
    </lineage>
</organism>
<dbReference type="SUPFAM" id="SSF53955">
    <property type="entry name" value="Lysozyme-like"/>
    <property type="match status" value="1"/>
</dbReference>
<dbReference type="AlphaFoldDB" id="A0A1G1VQZ8"/>
<dbReference type="FunFam" id="1.10.3810.10:FF:000001">
    <property type="entry name" value="Penicillin-binding protein 1A"/>
    <property type="match status" value="1"/>
</dbReference>
<reference evidence="21 22" key="1">
    <citation type="journal article" date="2016" name="Nat. Commun.">
        <title>Thousands of microbial genomes shed light on interconnected biogeochemical processes in an aquifer system.</title>
        <authorList>
            <person name="Anantharaman K."/>
            <person name="Brown C.T."/>
            <person name="Hug L.A."/>
            <person name="Sharon I."/>
            <person name="Castelle C.J."/>
            <person name="Probst A.J."/>
            <person name="Thomas B.C."/>
            <person name="Singh A."/>
            <person name="Wilkins M.J."/>
            <person name="Karaoz U."/>
            <person name="Brodie E.L."/>
            <person name="Williams K.H."/>
            <person name="Hubbard S.S."/>
            <person name="Banfield J.F."/>
        </authorList>
    </citation>
    <scope>NUCLEOTIDE SEQUENCE [LARGE SCALE GENOMIC DNA]</scope>
</reference>
<feature type="domain" description="Penicillin-binding protein transpeptidase" evidence="19">
    <location>
        <begin position="382"/>
        <end position="689"/>
    </location>
</feature>
<dbReference type="GO" id="GO:0030288">
    <property type="term" value="C:outer membrane-bounded periplasmic space"/>
    <property type="evidence" value="ECO:0007669"/>
    <property type="project" value="TreeGrafter"/>
</dbReference>
<dbReference type="Proteomes" id="UP000179233">
    <property type="component" value="Unassembled WGS sequence"/>
</dbReference>
<keyword evidence="12 18" id="KW-0472">Membrane</keyword>
<evidence type="ECO:0000256" key="4">
    <source>
        <dbReference type="ARBA" id="ARBA00022475"/>
    </source>
</evidence>
<evidence type="ECO:0000256" key="13">
    <source>
        <dbReference type="ARBA" id="ARBA00023268"/>
    </source>
</evidence>
<evidence type="ECO:0000256" key="18">
    <source>
        <dbReference type="SAM" id="Phobius"/>
    </source>
</evidence>